<evidence type="ECO:0000313" key="2">
    <source>
        <dbReference type="Proteomes" id="UP001164746"/>
    </source>
</evidence>
<organism evidence="1 2">
    <name type="scientific">Mya arenaria</name>
    <name type="common">Soft-shell clam</name>
    <dbReference type="NCBI Taxonomy" id="6604"/>
    <lineage>
        <taxon>Eukaryota</taxon>
        <taxon>Metazoa</taxon>
        <taxon>Spiralia</taxon>
        <taxon>Lophotrochozoa</taxon>
        <taxon>Mollusca</taxon>
        <taxon>Bivalvia</taxon>
        <taxon>Autobranchia</taxon>
        <taxon>Heteroconchia</taxon>
        <taxon>Euheterodonta</taxon>
        <taxon>Imparidentia</taxon>
        <taxon>Neoheterodontei</taxon>
        <taxon>Myida</taxon>
        <taxon>Myoidea</taxon>
        <taxon>Myidae</taxon>
        <taxon>Mya</taxon>
    </lineage>
</organism>
<sequence>MEQRKIVLMSSYLLFKNKTMQEHLLFCLENQEMSEFPITTKTISGRRKKQKKIILIENYCVCNLPACLGQVQCNKCSQWFHKHC</sequence>
<feature type="non-terminal residue" evidence="1">
    <location>
        <position position="84"/>
    </location>
</feature>
<gene>
    <name evidence="1" type="ORF">MAR_018313</name>
</gene>
<keyword evidence="2" id="KW-1185">Reference proteome</keyword>
<dbReference type="EMBL" id="CP111017">
    <property type="protein sequence ID" value="WAR08355.1"/>
    <property type="molecule type" value="Genomic_DNA"/>
</dbReference>
<name>A0ABY7EEQ4_MYAAR</name>
<evidence type="ECO:0000313" key="1">
    <source>
        <dbReference type="EMBL" id="WAR08355.1"/>
    </source>
</evidence>
<dbReference type="Proteomes" id="UP001164746">
    <property type="component" value="Chromosome 6"/>
</dbReference>
<reference evidence="1" key="1">
    <citation type="submission" date="2022-11" db="EMBL/GenBank/DDBJ databases">
        <title>Centuries of genome instability and evolution in soft-shell clam transmissible cancer (bioRxiv).</title>
        <authorList>
            <person name="Hart S.F.M."/>
            <person name="Yonemitsu M.A."/>
            <person name="Giersch R.M."/>
            <person name="Beal B.F."/>
            <person name="Arriagada G."/>
            <person name="Davis B.W."/>
            <person name="Ostrander E.A."/>
            <person name="Goff S.P."/>
            <person name="Metzger M.J."/>
        </authorList>
    </citation>
    <scope>NUCLEOTIDE SEQUENCE</scope>
    <source>
        <strain evidence="1">MELC-2E11</strain>
        <tissue evidence="1">Siphon/mantle</tissue>
    </source>
</reference>
<protein>
    <submittedName>
        <fullName evidence="1">Uncharacterized protein</fullName>
    </submittedName>
</protein>
<proteinExistence type="predicted"/>
<accession>A0ABY7EEQ4</accession>